<organism evidence="2">
    <name type="scientific">Escherichia coli</name>
    <dbReference type="NCBI Taxonomy" id="562"/>
    <lineage>
        <taxon>Bacteria</taxon>
        <taxon>Pseudomonadati</taxon>
        <taxon>Pseudomonadota</taxon>
        <taxon>Gammaproteobacteria</taxon>
        <taxon>Enterobacterales</taxon>
        <taxon>Enterobacteriaceae</taxon>
        <taxon>Escherichia</taxon>
    </lineage>
</organism>
<keyword evidence="1" id="KW-0812">Transmembrane</keyword>
<keyword evidence="1" id="KW-0472">Membrane</keyword>
<geneLocation type="plasmid" evidence="2">
    <name>pE9034A</name>
</geneLocation>
<dbReference type="AlphaFoldDB" id="A7XY54"/>
<reference evidence="3" key="4">
    <citation type="submission" date="2020-09" db="EMBL/GenBank/DDBJ databases">
        <authorList>
            <person name="Page A."/>
            <person name="Bastkowski S."/>
        </authorList>
    </citation>
    <scope>NUCLEOTIDE SEQUENCE [LARGE SCALE GENOMIC DNA]</scope>
    <source>
        <strain evidence="3">L6_E562_ETEC</strain>
        <plasmid evidence="3">3</plasmid>
    </source>
</reference>
<reference evidence="4" key="2">
    <citation type="submission" date="2015-06" db="EMBL/GenBank/DDBJ databases">
        <authorList>
            <consortium name="Pathogen Informatics"/>
        </authorList>
    </citation>
    <scope>NUCLEOTIDE SEQUENCE</scope>
    <source>
        <strain evidence="4">ETEC ESEI_164</strain>
        <strain evidence="5">ETEC ESEI_235</strain>
    </source>
</reference>
<evidence type="ECO:0000313" key="4">
    <source>
        <dbReference type="EMBL" id="CRZ21499.1"/>
    </source>
</evidence>
<dbReference type="EMBL" id="LN870272">
    <property type="protein sequence ID" value="CRZ21510.1"/>
    <property type="molecule type" value="Genomic_DNA"/>
</dbReference>
<keyword evidence="2" id="KW-0614">Plasmid</keyword>
<feature type="transmembrane region" description="Helical" evidence="1">
    <location>
        <begin position="31"/>
        <end position="53"/>
    </location>
</feature>
<dbReference type="EMBL" id="EF595770">
    <property type="protein sequence ID" value="ABU50039.1"/>
    <property type="molecule type" value="Genomic_DNA"/>
</dbReference>
<dbReference type="PATRIC" id="fig|562.12907.peg.5080"/>
<proteinExistence type="predicted"/>
<evidence type="ECO:0000313" key="3">
    <source>
        <dbReference type="EMBL" id="CAD6024883.1"/>
    </source>
</evidence>
<dbReference type="EMBL" id="LR883002">
    <property type="protein sequence ID" value="CAD6024883.1"/>
    <property type="molecule type" value="Genomic_DNA"/>
</dbReference>
<evidence type="ECO:0000313" key="2">
    <source>
        <dbReference type="EMBL" id="ABU50039.1"/>
    </source>
</evidence>
<reference evidence="4" key="3">
    <citation type="submission" date="2015-07" db="EMBL/GenBank/DDBJ databases">
        <title>Colonization factor diversity and phylogenetic characteristics and distribution of Enterotoxigenic E. coli strains isolated from patients in Kenya.</title>
        <authorList>
            <person name="Njoroge S.M."/>
            <person name="Boinett C.J."/>
            <person name="Made L.F."/>
            <person name="Ouko T.T."/>
            <person name="Fevre E.M."/>
            <person name="Thomson N.R."/>
            <person name="Kariuki S."/>
        </authorList>
    </citation>
    <scope>NUCLEOTIDE SEQUENCE</scope>
    <source>
        <strain evidence="4">ETEC ESEI_164</strain>
        <strain evidence="5">ETEC ESEI_235</strain>
    </source>
</reference>
<gene>
    <name evidence="2" type="primary">lngX2</name>
    <name evidence="3" type="ORF">ETECE562_04963</name>
</gene>
<reference evidence="2" key="1">
    <citation type="journal article" date="2007" name="J. Bacteriol.">
        <title>Genetic diversity of the gene cluster encoding longus, a type IV pilus of enterotoxigenic Escherichia coli.</title>
        <authorList>
            <person name="Gomez-Duarte O.G."/>
            <person name="Chattopadhyay S."/>
            <person name="Weissman S.J."/>
            <person name="Giron J.A."/>
            <person name="Kaper J.B."/>
            <person name="Sokurenko E.V."/>
        </authorList>
    </citation>
    <scope>NUCLEOTIDE SEQUENCE</scope>
    <source>
        <strain evidence="2">E9034A</strain>
        <plasmid evidence="2">pE9034A</plasmid>
    </source>
</reference>
<dbReference type="EMBL" id="LN870270">
    <property type="protein sequence ID" value="CRZ21499.1"/>
    <property type="molecule type" value="Genomic_DNA"/>
</dbReference>
<name>A7XY54_ECOLX</name>
<sequence length="73" mass="8627">MFSIHKIHSLVSLSKKLLIKYRKQRKGTGKIGLGFLLGVIYVMVLSWFLPLVYDEYILWFHDLFRLVESVVSR</sequence>
<protein>
    <submittedName>
        <fullName evidence="2 3">LngX2</fullName>
    </submittedName>
</protein>
<keyword evidence="1" id="KW-1133">Transmembrane helix</keyword>
<evidence type="ECO:0000256" key="1">
    <source>
        <dbReference type="SAM" id="Phobius"/>
    </source>
</evidence>
<geneLocation type="plasmid" evidence="3">
    <name>3</name>
</geneLocation>
<evidence type="ECO:0000313" key="5">
    <source>
        <dbReference type="EMBL" id="CRZ21510.1"/>
    </source>
</evidence>
<accession>A7XY54</accession>